<evidence type="ECO:0000313" key="1">
    <source>
        <dbReference type="EMBL" id="MBB4102382.1"/>
    </source>
</evidence>
<reference evidence="1 2" key="1">
    <citation type="submission" date="2020-08" db="EMBL/GenBank/DDBJ databases">
        <title>Genomic Encyclopedia of Type Strains, Phase IV (KMG-IV): sequencing the most valuable type-strain genomes for metagenomic binning, comparative biology and taxonomic classification.</title>
        <authorList>
            <person name="Goeker M."/>
        </authorList>
    </citation>
    <scope>NUCLEOTIDE SEQUENCE [LARGE SCALE GENOMIC DNA]</scope>
    <source>
        <strain evidence="1 2">DSM 26385</strain>
    </source>
</reference>
<sequence>MAGITVQPNTLDLGTLEADIRRAATLTLRGMSDGLRDGHRQYLRDNLDSPTVFTENSLYVVGTTAATPEIIVGVKDQQAGYLQYAYDGGHRDRAVVPTLDAPLDTHGNLPRGYTRAVAAADGFWLTTPKGIRGLFTDNGNGGLRALALVLDTDYEQRLDFREEIEDLVDELLPDAAEKAFSLVFGQS</sequence>
<dbReference type="Proteomes" id="UP000584824">
    <property type="component" value="Unassembled WGS sequence"/>
</dbReference>
<organism evidence="1 2">
    <name type="scientific">Allorhizobium borbori</name>
    <dbReference type="NCBI Taxonomy" id="485907"/>
    <lineage>
        <taxon>Bacteria</taxon>
        <taxon>Pseudomonadati</taxon>
        <taxon>Pseudomonadota</taxon>
        <taxon>Alphaproteobacteria</taxon>
        <taxon>Hyphomicrobiales</taxon>
        <taxon>Rhizobiaceae</taxon>
        <taxon>Rhizobium/Agrobacterium group</taxon>
        <taxon>Allorhizobium</taxon>
    </lineage>
</organism>
<proteinExistence type="predicted"/>
<dbReference type="EMBL" id="JACIDU010000003">
    <property type="protein sequence ID" value="MBB4102382.1"/>
    <property type="molecule type" value="Genomic_DNA"/>
</dbReference>
<keyword evidence="2" id="KW-1185">Reference proteome</keyword>
<protein>
    <submittedName>
        <fullName evidence="1">Uncharacterized protein</fullName>
    </submittedName>
</protein>
<name>A0A7W6P048_9HYPH</name>
<dbReference type="RefSeq" id="WP_183789892.1">
    <property type="nucleotide sequence ID" value="NZ_JACIDU010000003.1"/>
</dbReference>
<dbReference type="AlphaFoldDB" id="A0A7W6P048"/>
<accession>A0A7W6P048</accession>
<evidence type="ECO:0000313" key="2">
    <source>
        <dbReference type="Proteomes" id="UP000584824"/>
    </source>
</evidence>
<gene>
    <name evidence="1" type="ORF">GGQ66_000917</name>
</gene>
<comment type="caution">
    <text evidence="1">The sequence shown here is derived from an EMBL/GenBank/DDBJ whole genome shotgun (WGS) entry which is preliminary data.</text>
</comment>